<dbReference type="EMBL" id="JAEHOC010000021">
    <property type="protein sequence ID" value="KAG2432468.1"/>
    <property type="molecule type" value="Genomic_DNA"/>
</dbReference>
<evidence type="ECO:0000313" key="9">
    <source>
        <dbReference type="EMBL" id="KAG2432468.1"/>
    </source>
</evidence>
<dbReference type="GO" id="GO:0046654">
    <property type="term" value="P:tetrahydrofolate biosynthetic process"/>
    <property type="evidence" value="ECO:0007669"/>
    <property type="project" value="InterPro"/>
</dbReference>
<dbReference type="GO" id="GO:0008270">
    <property type="term" value="F:zinc ion binding"/>
    <property type="evidence" value="ECO:0007669"/>
    <property type="project" value="TreeGrafter"/>
</dbReference>
<organism evidence="9 10">
    <name type="scientific">Chlamydomonas incerta</name>
    <dbReference type="NCBI Taxonomy" id="51695"/>
    <lineage>
        <taxon>Eukaryota</taxon>
        <taxon>Viridiplantae</taxon>
        <taxon>Chlorophyta</taxon>
        <taxon>core chlorophytes</taxon>
        <taxon>Chlorophyceae</taxon>
        <taxon>CS clade</taxon>
        <taxon>Chlamydomonadales</taxon>
        <taxon>Chlamydomonadaceae</taxon>
        <taxon>Chlamydomonas</taxon>
    </lineage>
</organism>
<proteinExistence type="inferred from homology"/>
<evidence type="ECO:0000256" key="5">
    <source>
        <dbReference type="ARBA" id="ARBA00022801"/>
    </source>
</evidence>
<comment type="caution">
    <text evidence="9">The sequence shown here is derived from an EMBL/GenBank/DDBJ whole genome shotgun (WGS) entry which is preliminary data.</text>
</comment>
<dbReference type="EC" id="3.5.4.16" evidence="3"/>
<sequence>MEQAVRLLIHGLGEDLEREGLRDTPKRVAKALLDCTQGYHQDTSSTLGTALFHEPIVHHGDEGVVLVRDIDFASTSEETLLPFHGRCHVAYRPKDGVVLGLSKLARLTKQYAKRLQTQERLAAEVAHALQQSLECHGVAVVLQARHLSNAAAPAQRTSACVSGVFATKGSSHLEELLSLLDLEDLAPAAVHNLDLCPRYGRPSAAACCASSSPTPAPLAASSGPASAPACNGTGCGLHPGHHGPGGHHHHGHGHGHHVDGGVAAPGTPDPSEKDTDGDSDDLVLEAPCACDEMEGAVQQLIAELGENPGRPGLAGSARRYVMSLLASTSGYTQQQPAPAGGAAAATTAAAAAGCGPAAAGSGAVGQQMEAQAVAGAGAVSVRPAGCSRCCCASELASAHMAHDEHHAASAAGGILDQEQEGSGCASRTASGQASGVGPLSGIVTLRLPFSSQCEHHMLPFYGELLVAYVPDVSATAASPHEASPDAATATCSRPQQLPRGAVEQVVSMFTQRLQVQERITHQVADAVEGLLRQGRQQQQQQQQQPGAVQGEEEASVGMGAGAAGSVMVVCDAAHMCMVARGVENHSGSTTSFAVRGAFAFRPDMRRAVLRLFRDKQ</sequence>
<dbReference type="GO" id="GO:0003934">
    <property type="term" value="F:GTP cyclohydrolase I activity"/>
    <property type="evidence" value="ECO:0007669"/>
    <property type="project" value="UniProtKB-EC"/>
</dbReference>
<dbReference type="InterPro" id="IPR020602">
    <property type="entry name" value="GTP_CycHdrlase_I_dom"/>
</dbReference>
<feature type="region of interest" description="Disordered" evidence="7">
    <location>
        <begin position="241"/>
        <end position="281"/>
    </location>
</feature>
<dbReference type="Gene3D" id="1.10.286.10">
    <property type="match status" value="2"/>
</dbReference>
<dbReference type="InterPro" id="IPR043133">
    <property type="entry name" value="GTP-CH-I_C/QueF"/>
</dbReference>
<dbReference type="Gene3D" id="3.30.1130.10">
    <property type="match status" value="2"/>
</dbReference>
<gene>
    <name evidence="9" type="ORF">HXX76_008813</name>
</gene>
<name>A0A835SYP2_CHLIN</name>
<keyword evidence="10" id="KW-1185">Reference proteome</keyword>
<dbReference type="GO" id="GO:0006729">
    <property type="term" value="P:tetrahydrobiopterin biosynthetic process"/>
    <property type="evidence" value="ECO:0007669"/>
    <property type="project" value="TreeGrafter"/>
</dbReference>
<dbReference type="GO" id="GO:0005737">
    <property type="term" value="C:cytoplasm"/>
    <property type="evidence" value="ECO:0007669"/>
    <property type="project" value="TreeGrafter"/>
</dbReference>
<accession>A0A835SYP2</accession>
<evidence type="ECO:0000256" key="3">
    <source>
        <dbReference type="ARBA" id="ARBA00012715"/>
    </source>
</evidence>
<feature type="compositionally biased region" description="Low complexity" evidence="7">
    <location>
        <begin position="534"/>
        <end position="544"/>
    </location>
</feature>
<dbReference type="Proteomes" id="UP000650467">
    <property type="component" value="Unassembled WGS sequence"/>
</dbReference>
<dbReference type="PANTHER" id="PTHR11109:SF7">
    <property type="entry name" value="GTP CYCLOHYDROLASE 1"/>
    <property type="match status" value="1"/>
</dbReference>
<evidence type="ECO:0000256" key="2">
    <source>
        <dbReference type="ARBA" id="ARBA00008085"/>
    </source>
</evidence>
<feature type="domain" description="GTP cyclohydrolase I" evidence="8">
    <location>
        <begin position="442"/>
        <end position="471"/>
    </location>
</feature>
<dbReference type="OrthoDB" id="4966at2759"/>
<dbReference type="SUPFAM" id="SSF55620">
    <property type="entry name" value="Tetrahydrobiopterin biosynthesis enzymes-like"/>
    <property type="match status" value="3"/>
</dbReference>
<protein>
    <recommendedName>
        <fullName evidence="4">GTP cyclohydrolase 1</fullName>
        <ecNumber evidence="3">3.5.4.16</ecNumber>
    </recommendedName>
    <alternativeName>
        <fullName evidence="6">GTP cyclohydrolase I</fullName>
    </alternativeName>
</protein>
<evidence type="ECO:0000256" key="1">
    <source>
        <dbReference type="ARBA" id="ARBA00005080"/>
    </source>
</evidence>
<reference evidence="9" key="1">
    <citation type="journal article" date="2020" name="bioRxiv">
        <title>Comparative genomics of Chlamydomonas.</title>
        <authorList>
            <person name="Craig R.J."/>
            <person name="Hasan A.R."/>
            <person name="Ness R.W."/>
            <person name="Keightley P.D."/>
        </authorList>
    </citation>
    <scope>NUCLEOTIDE SEQUENCE</scope>
    <source>
        <strain evidence="9">SAG 7.73</strain>
    </source>
</reference>
<feature type="region of interest" description="Disordered" evidence="7">
    <location>
        <begin position="534"/>
        <end position="555"/>
    </location>
</feature>
<keyword evidence="5" id="KW-0378">Hydrolase</keyword>
<feature type="domain" description="GTP cyclohydrolase I" evidence="8">
    <location>
        <begin position="1"/>
        <end position="157"/>
    </location>
</feature>
<evidence type="ECO:0000313" key="10">
    <source>
        <dbReference type="Proteomes" id="UP000650467"/>
    </source>
</evidence>
<feature type="compositionally biased region" description="Basic residues" evidence="7">
    <location>
        <begin position="241"/>
        <end position="255"/>
    </location>
</feature>
<dbReference type="GO" id="GO:0005525">
    <property type="term" value="F:GTP binding"/>
    <property type="evidence" value="ECO:0007669"/>
    <property type="project" value="TreeGrafter"/>
</dbReference>
<evidence type="ECO:0000256" key="7">
    <source>
        <dbReference type="SAM" id="MobiDB-lite"/>
    </source>
</evidence>
<comment type="pathway">
    <text evidence="1">Cofactor biosynthesis; 7,8-dihydroneopterin triphosphate biosynthesis; 7,8-dihydroneopterin triphosphate from GTP: step 1/1.</text>
</comment>
<dbReference type="UniPathway" id="UPA00848">
    <property type="reaction ID" value="UER00151"/>
</dbReference>
<evidence type="ECO:0000256" key="4">
    <source>
        <dbReference type="ARBA" id="ARBA00017272"/>
    </source>
</evidence>
<dbReference type="AlphaFoldDB" id="A0A835SYP2"/>
<evidence type="ECO:0000256" key="6">
    <source>
        <dbReference type="ARBA" id="ARBA00030854"/>
    </source>
</evidence>
<evidence type="ECO:0000259" key="8">
    <source>
        <dbReference type="Pfam" id="PF01227"/>
    </source>
</evidence>
<comment type="similarity">
    <text evidence="2">Belongs to the GTP cyclohydrolase I family.</text>
</comment>
<dbReference type="PANTHER" id="PTHR11109">
    <property type="entry name" value="GTP CYCLOHYDROLASE I"/>
    <property type="match status" value="1"/>
</dbReference>
<dbReference type="Pfam" id="PF01227">
    <property type="entry name" value="GTP_cyclohydroI"/>
    <property type="match status" value="3"/>
</dbReference>
<feature type="domain" description="GTP cyclohydrolase I" evidence="8">
    <location>
        <begin position="563"/>
        <end position="612"/>
    </location>
</feature>
<dbReference type="InterPro" id="IPR043134">
    <property type="entry name" value="GTP-CH-I_N"/>
</dbReference>
<dbReference type="InterPro" id="IPR001474">
    <property type="entry name" value="GTP_CycHdrlase_I"/>
</dbReference>